<evidence type="ECO:0000256" key="2">
    <source>
        <dbReference type="SAM" id="MobiDB-lite"/>
    </source>
</evidence>
<dbReference type="InterPro" id="IPR001841">
    <property type="entry name" value="Znf_RING"/>
</dbReference>
<dbReference type="PANTHER" id="PTHR13459">
    <property type="entry name" value="E3 UBIQUITIN-PROTEIN LIGASE RNF220 ISOFORM X1"/>
    <property type="match status" value="1"/>
</dbReference>
<accession>A0A167QR79</accession>
<gene>
    <name evidence="4" type="ORF">CALVIDRAFT_533816</name>
</gene>
<dbReference type="Proteomes" id="UP000076738">
    <property type="component" value="Unassembled WGS sequence"/>
</dbReference>
<evidence type="ECO:0000313" key="4">
    <source>
        <dbReference type="EMBL" id="KZP00165.1"/>
    </source>
</evidence>
<dbReference type="GO" id="GO:0016567">
    <property type="term" value="P:protein ubiquitination"/>
    <property type="evidence" value="ECO:0007669"/>
    <property type="project" value="TreeGrafter"/>
</dbReference>
<dbReference type="AlphaFoldDB" id="A0A167QR79"/>
<dbReference type="GO" id="GO:0008270">
    <property type="term" value="F:zinc ion binding"/>
    <property type="evidence" value="ECO:0007669"/>
    <property type="project" value="UniProtKB-KW"/>
</dbReference>
<dbReference type="Gene3D" id="3.30.40.10">
    <property type="entry name" value="Zinc/RING finger domain, C3HC4 (zinc finger)"/>
    <property type="match status" value="1"/>
</dbReference>
<evidence type="ECO:0000259" key="3">
    <source>
        <dbReference type="PROSITE" id="PS50089"/>
    </source>
</evidence>
<dbReference type="GO" id="GO:0061630">
    <property type="term" value="F:ubiquitin protein ligase activity"/>
    <property type="evidence" value="ECO:0007669"/>
    <property type="project" value="TreeGrafter"/>
</dbReference>
<dbReference type="Pfam" id="PF13923">
    <property type="entry name" value="zf-C3HC4_2"/>
    <property type="match status" value="1"/>
</dbReference>
<reference evidence="4 5" key="1">
    <citation type="journal article" date="2016" name="Mol. Biol. Evol.">
        <title>Comparative Genomics of Early-Diverging Mushroom-Forming Fungi Provides Insights into the Origins of Lignocellulose Decay Capabilities.</title>
        <authorList>
            <person name="Nagy L.G."/>
            <person name="Riley R."/>
            <person name="Tritt A."/>
            <person name="Adam C."/>
            <person name="Daum C."/>
            <person name="Floudas D."/>
            <person name="Sun H."/>
            <person name="Yadav J.S."/>
            <person name="Pangilinan J."/>
            <person name="Larsson K.H."/>
            <person name="Matsuura K."/>
            <person name="Barry K."/>
            <person name="Labutti K."/>
            <person name="Kuo R."/>
            <person name="Ohm R.A."/>
            <person name="Bhattacharya S.S."/>
            <person name="Shirouzu T."/>
            <person name="Yoshinaga Y."/>
            <person name="Martin F.M."/>
            <person name="Grigoriev I.V."/>
            <person name="Hibbett D.S."/>
        </authorList>
    </citation>
    <scope>NUCLEOTIDE SEQUENCE [LARGE SCALE GENOMIC DNA]</scope>
    <source>
        <strain evidence="4 5">TUFC12733</strain>
    </source>
</reference>
<sequence>MGVKRKRASVVEPAKSSAVRTLAISTADGGASLSSRPKRREAQLCGICGEKVPIKMLAYHIQLELDQLRTLDVPSQPHEARVETTGRRKAAVQARQSLRAQAPRARVSTVLASDPTNLESTLTLVRRNRHERASRLREYGRSVTNIAAGPSSLSQKCPICEQEVLGDEDVVQAHVDACLAHLRLGQDGERETEMEEDGDEYEWAGQRRVRVTALNGFAGTGFDVLNHSQPDVEDELDIDGDDTAVFGTAQFGENDIVGNEAAGEGDDTENESVISESGERRVRRRTLRDLVADGKAVRARPPEDGKVQEEEVISVGEAEELDCAVATAKDSGNSAAVVQALEAKVKQLESVRVMTPGSSSYCRICLDPYEEPLVSSQCWHVHCKECWMRSLGVSKLCPQCKCITLVGSLRRVYL</sequence>
<organism evidence="4 5">
    <name type="scientific">Calocera viscosa (strain TUFC12733)</name>
    <dbReference type="NCBI Taxonomy" id="1330018"/>
    <lineage>
        <taxon>Eukaryota</taxon>
        <taxon>Fungi</taxon>
        <taxon>Dikarya</taxon>
        <taxon>Basidiomycota</taxon>
        <taxon>Agaricomycotina</taxon>
        <taxon>Dacrymycetes</taxon>
        <taxon>Dacrymycetales</taxon>
        <taxon>Dacrymycetaceae</taxon>
        <taxon>Calocera</taxon>
    </lineage>
</organism>
<keyword evidence="1" id="KW-0862">Zinc</keyword>
<keyword evidence="5" id="KW-1185">Reference proteome</keyword>
<dbReference type="InterPro" id="IPR013083">
    <property type="entry name" value="Znf_RING/FYVE/PHD"/>
</dbReference>
<dbReference type="EMBL" id="KV417270">
    <property type="protein sequence ID" value="KZP00165.1"/>
    <property type="molecule type" value="Genomic_DNA"/>
</dbReference>
<dbReference type="PANTHER" id="PTHR13459:SF1">
    <property type="entry name" value="E3 UBIQUITIN-PROTEIN LIGASE RNF220 ISOFORM X1"/>
    <property type="match status" value="1"/>
</dbReference>
<dbReference type="SUPFAM" id="SSF57850">
    <property type="entry name" value="RING/U-box"/>
    <property type="match status" value="1"/>
</dbReference>
<protein>
    <recommendedName>
        <fullName evidence="3">RING-type domain-containing protein</fullName>
    </recommendedName>
</protein>
<dbReference type="STRING" id="1330018.A0A167QR79"/>
<dbReference type="InterPro" id="IPR031824">
    <property type="entry name" value="RNF220_mid"/>
</dbReference>
<feature type="region of interest" description="Disordered" evidence="2">
    <location>
        <begin position="258"/>
        <end position="279"/>
    </location>
</feature>
<keyword evidence="1" id="KW-0863">Zinc-finger</keyword>
<dbReference type="Pfam" id="PF15926">
    <property type="entry name" value="RNF220"/>
    <property type="match status" value="1"/>
</dbReference>
<name>A0A167QR79_CALVF</name>
<evidence type="ECO:0000256" key="1">
    <source>
        <dbReference type="PROSITE-ProRule" id="PRU00175"/>
    </source>
</evidence>
<keyword evidence="1" id="KW-0479">Metal-binding</keyword>
<proteinExistence type="predicted"/>
<feature type="domain" description="RING-type" evidence="3">
    <location>
        <begin position="362"/>
        <end position="401"/>
    </location>
</feature>
<evidence type="ECO:0000313" key="5">
    <source>
        <dbReference type="Proteomes" id="UP000076738"/>
    </source>
</evidence>
<dbReference type="PROSITE" id="PS50089">
    <property type="entry name" value="ZF_RING_2"/>
    <property type="match status" value="1"/>
</dbReference>
<dbReference type="OrthoDB" id="6270329at2759"/>
<dbReference type="InterPro" id="IPR052443">
    <property type="entry name" value="E3_ubiq-ligase_RNF220-like"/>
</dbReference>